<organism evidence="3">
    <name type="scientific">Rhipicephalus zambeziensis</name>
    <dbReference type="NCBI Taxonomy" id="60191"/>
    <lineage>
        <taxon>Eukaryota</taxon>
        <taxon>Metazoa</taxon>
        <taxon>Ecdysozoa</taxon>
        <taxon>Arthropoda</taxon>
        <taxon>Chelicerata</taxon>
        <taxon>Arachnida</taxon>
        <taxon>Acari</taxon>
        <taxon>Parasitiformes</taxon>
        <taxon>Ixodida</taxon>
        <taxon>Ixodoidea</taxon>
        <taxon>Ixodidae</taxon>
        <taxon>Rhipicephalinae</taxon>
        <taxon>Rhipicephalus</taxon>
        <taxon>Rhipicephalus</taxon>
    </lineage>
</organism>
<dbReference type="Gene3D" id="3.40.33.10">
    <property type="entry name" value="CAP"/>
    <property type="match status" value="1"/>
</dbReference>
<protein>
    <submittedName>
        <fullName evidence="3">Antigen 5 family member</fullName>
    </submittedName>
</protein>
<proteinExistence type="predicted"/>
<dbReference type="InterPro" id="IPR035940">
    <property type="entry name" value="CAP_sf"/>
</dbReference>
<dbReference type="EMBL" id="GFPF01000296">
    <property type="protein sequence ID" value="MAA11442.1"/>
    <property type="molecule type" value="Transcribed_RNA"/>
</dbReference>
<reference evidence="3" key="1">
    <citation type="journal article" date="2017" name="Parasit. Vectors">
        <title>Sialotranscriptomics of Rhipicephalus zambeziensis reveals intricate expression profiles of secretory proteins and suggests tight temporal transcriptional regulation during blood-feeding.</title>
        <authorList>
            <person name="de Castro M.H."/>
            <person name="de Klerk D."/>
            <person name="Pienaar R."/>
            <person name="Rees D.J.G."/>
            <person name="Mans B.J."/>
        </authorList>
    </citation>
    <scope>NUCLEOTIDE SEQUENCE</scope>
    <source>
        <tissue evidence="3">Salivary glands</tissue>
    </source>
</reference>
<name>A0A224YCC2_9ACAR</name>
<keyword evidence="1" id="KW-0732">Signal</keyword>
<dbReference type="InterPro" id="IPR001283">
    <property type="entry name" value="CRISP-related"/>
</dbReference>
<sequence>MSLSASLSLTLLIAALSAPALCQQGYLKGIGGTPGLAEGGEGAGAVTASSGYEPTDFNGVFTRSMRNVQRQVRRRHNYYRRRHDAQPLESDDSLDRYAQAWAYHLAKIGRPMHRRACAYGENIFHGYYDAARPINGRDAVDAWYNEIRQYDFNKNHPQYGTREFAQIVWKETTALGTGIARGNGSSYFLVTVYDPRGNIRGEYLRNVKKPNVEAGEIRPGLPPQQMPAPMPQPMPMPIPAPLPAPLPAPMPAPVPMPRPEQRPGAIRIPGSFQNVAGQSLFRLKKCPGNKPIMLNLKVGPN</sequence>
<feature type="chain" id="PRO_5012126700" evidence="1">
    <location>
        <begin position="23"/>
        <end position="301"/>
    </location>
</feature>
<evidence type="ECO:0000313" key="3">
    <source>
        <dbReference type="EMBL" id="MAA11442.1"/>
    </source>
</evidence>
<dbReference type="Pfam" id="PF00188">
    <property type="entry name" value="CAP"/>
    <property type="match status" value="1"/>
</dbReference>
<dbReference type="InterPro" id="IPR034113">
    <property type="entry name" value="SCP_GAPR1-like"/>
</dbReference>
<dbReference type="SUPFAM" id="SSF55797">
    <property type="entry name" value="PR-1-like"/>
    <property type="match status" value="1"/>
</dbReference>
<dbReference type="CDD" id="cd05382">
    <property type="entry name" value="CAP_GAPR1-like"/>
    <property type="match status" value="1"/>
</dbReference>
<dbReference type="InterPro" id="IPR014044">
    <property type="entry name" value="CAP_dom"/>
</dbReference>
<accession>A0A224YCC2</accession>
<dbReference type="PRINTS" id="PR00837">
    <property type="entry name" value="V5TPXLIKE"/>
</dbReference>
<feature type="signal peptide" evidence="1">
    <location>
        <begin position="1"/>
        <end position="22"/>
    </location>
</feature>
<evidence type="ECO:0000256" key="1">
    <source>
        <dbReference type="SAM" id="SignalP"/>
    </source>
</evidence>
<dbReference type="AlphaFoldDB" id="A0A224YCC2"/>
<dbReference type="SMART" id="SM00198">
    <property type="entry name" value="SCP"/>
    <property type="match status" value="1"/>
</dbReference>
<dbReference type="FunFam" id="3.40.33.10:FF:000010">
    <property type="entry name" value="Predicted protein"/>
    <property type="match status" value="1"/>
</dbReference>
<feature type="domain" description="SCP" evidence="2">
    <location>
        <begin position="67"/>
        <end position="201"/>
    </location>
</feature>
<evidence type="ECO:0000259" key="2">
    <source>
        <dbReference type="SMART" id="SM00198"/>
    </source>
</evidence>
<dbReference type="PANTHER" id="PTHR10334">
    <property type="entry name" value="CYSTEINE-RICH SECRETORY PROTEIN-RELATED"/>
    <property type="match status" value="1"/>
</dbReference>